<dbReference type="PANTHER" id="PTHR11206">
    <property type="entry name" value="MULTIDRUG RESISTANCE PROTEIN"/>
    <property type="match status" value="1"/>
</dbReference>
<evidence type="ECO:0000313" key="8">
    <source>
        <dbReference type="EMBL" id="KAL3756166.1"/>
    </source>
</evidence>
<comment type="subcellular location">
    <subcellularLocation>
        <location evidence="1">Membrane</location>
        <topology evidence="1">Multi-pass membrane protein</topology>
    </subcellularLocation>
</comment>
<evidence type="ECO:0000256" key="3">
    <source>
        <dbReference type="ARBA" id="ARBA00022692"/>
    </source>
</evidence>
<feature type="transmembrane region" description="Helical" evidence="7">
    <location>
        <begin position="147"/>
        <end position="167"/>
    </location>
</feature>
<dbReference type="Proteomes" id="UP001530293">
    <property type="component" value="Unassembled WGS sequence"/>
</dbReference>
<feature type="transmembrane region" description="Helical" evidence="7">
    <location>
        <begin position="584"/>
        <end position="605"/>
    </location>
</feature>
<dbReference type="EMBL" id="JALLBG020000312">
    <property type="protein sequence ID" value="KAL3756166.1"/>
    <property type="molecule type" value="Genomic_DNA"/>
</dbReference>
<dbReference type="AlphaFoldDB" id="A0ABD3LWR8"/>
<evidence type="ECO:0000256" key="5">
    <source>
        <dbReference type="ARBA" id="ARBA00023136"/>
    </source>
</evidence>
<keyword evidence="3 7" id="KW-0812">Transmembrane</keyword>
<dbReference type="InterPro" id="IPR045069">
    <property type="entry name" value="MATE_euk"/>
</dbReference>
<organism evidence="8 9">
    <name type="scientific">Discostella pseudostelligera</name>
    <dbReference type="NCBI Taxonomy" id="259834"/>
    <lineage>
        <taxon>Eukaryota</taxon>
        <taxon>Sar</taxon>
        <taxon>Stramenopiles</taxon>
        <taxon>Ochrophyta</taxon>
        <taxon>Bacillariophyta</taxon>
        <taxon>Coscinodiscophyceae</taxon>
        <taxon>Thalassiosirophycidae</taxon>
        <taxon>Stephanodiscales</taxon>
        <taxon>Stephanodiscaceae</taxon>
        <taxon>Discostella</taxon>
    </lineage>
</organism>
<feature type="compositionally biased region" description="Low complexity" evidence="6">
    <location>
        <begin position="31"/>
        <end position="44"/>
    </location>
</feature>
<evidence type="ECO:0000256" key="4">
    <source>
        <dbReference type="ARBA" id="ARBA00022989"/>
    </source>
</evidence>
<dbReference type="CDD" id="cd13132">
    <property type="entry name" value="MATE_eukaryotic"/>
    <property type="match status" value="1"/>
</dbReference>
<feature type="transmembrane region" description="Helical" evidence="7">
    <location>
        <begin position="188"/>
        <end position="209"/>
    </location>
</feature>
<dbReference type="GO" id="GO:0016020">
    <property type="term" value="C:membrane"/>
    <property type="evidence" value="ECO:0007669"/>
    <property type="project" value="UniProtKB-SubCell"/>
</dbReference>
<feature type="transmembrane region" description="Helical" evidence="7">
    <location>
        <begin position="97"/>
        <end position="119"/>
    </location>
</feature>
<protein>
    <recommendedName>
        <fullName evidence="10">Multidrug and toxic compound extrusion protein</fullName>
    </recommendedName>
</protein>
<evidence type="ECO:0000256" key="2">
    <source>
        <dbReference type="ARBA" id="ARBA00010199"/>
    </source>
</evidence>
<reference evidence="8 9" key="1">
    <citation type="submission" date="2024-10" db="EMBL/GenBank/DDBJ databases">
        <title>Updated reference genomes for cyclostephanoid diatoms.</title>
        <authorList>
            <person name="Roberts W.R."/>
            <person name="Alverson A.J."/>
        </authorList>
    </citation>
    <scope>NUCLEOTIDE SEQUENCE [LARGE SCALE GENOMIC DNA]</scope>
    <source>
        <strain evidence="8 9">AJA232-27</strain>
    </source>
</reference>
<keyword evidence="5 7" id="KW-0472">Membrane</keyword>
<evidence type="ECO:0000313" key="9">
    <source>
        <dbReference type="Proteomes" id="UP001530293"/>
    </source>
</evidence>
<keyword evidence="9" id="KW-1185">Reference proteome</keyword>
<keyword evidence="4 7" id="KW-1133">Transmembrane helix</keyword>
<feature type="region of interest" description="Disordered" evidence="6">
    <location>
        <begin position="23"/>
        <end position="80"/>
    </location>
</feature>
<evidence type="ECO:0000256" key="6">
    <source>
        <dbReference type="SAM" id="MobiDB-lite"/>
    </source>
</evidence>
<evidence type="ECO:0000256" key="1">
    <source>
        <dbReference type="ARBA" id="ARBA00004141"/>
    </source>
</evidence>
<dbReference type="InterPro" id="IPR002528">
    <property type="entry name" value="MATE_fam"/>
</dbReference>
<sequence length="621" mass="66594">MVSHYGEHDALFDGNGDGDDDHRYGSIKALSSSSSGNKNNDHSSIISSSFPCNDNDDNGDVQTSTPKRKSAPQSLLANGDDDDLHLLRDEMAGMANLAAPVVLTNFLEMLPGLITLILVGHTKVAYYNDGTNDTEDVDNARKLRLDAASLAVMFTNIVALSPAYGILTAMDTLCSQAYGAGQSSKIGTYSLTGLVVIFFFLISSSTILWNTSSILIALGQPPEVSIMAGSFAIYMLPGLPFLYIYSVIKRICQSKNDANPMLMTAIACNVVNLICGYVFVQRYGWMGAALARSIGNAVEVPTILGCMLWKGWRSESSSSPSSGKRILRESGYSSIGGDIAEEWGTQQYLEIGGCPKSSVAKESRVAVDAECQTETDAEFLRHVYSGFVAWKEALSTKAIVDFMRLGIPGMLQVMFEWCAFEVLALLCGILPGQEAIIAIGANTIIMNVTSLIYTLYYGASVSGSVRVGNALGAGDAHRAEIASNLTLATGASISVLNIAFLTTFRLKLPLLFTTDLGIVEKSQHLLLIATAFQIPDAINACTQGIFRGSGRQSLSALYNFVAFYILGLPLGYVLGIKLGYGVEGLWLGITSSLFTIALGSAIVILRSDWKQLAYDASLRIL</sequence>
<feature type="transmembrane region" description="Helical" evidence="7">
    <location>
        <begin position="260"/>
        <end position="279"/>
    </location>
</feature>
<feature type="transmembrane region" description="Helical" evidence="7">
    <location>
        <begin position="556"/>
        <end position="578"/>
    </location>
</feature>
<evidence type="ECO:0008006" key="10">
    <source>
        <dbReference type="Google" id="ProtNLM"/>
    </source>
</evidence>
<name>A0ABD3LWR8_9STRA</name>
<gene>
    <name evidence="8" type="ORF">ACHAWU_007117</name>
</gene>
<feature type="compositionally biased region" description="Polar residues" evidence="6">
    <location>
        <begin position="60"/>
        <end position="76"/>
    </location>
</feature>
<proteinExistence type="inferred from homology"/>
<feature type="transmembrane region" description="Helical" evidence="7">
    <location>
        <begin position="437"/>
        <end position="456"/>
    </location>
</feature>
<feature type="transmembrane region" description="Helical" evidence="7">
    <location>
        <begin position="413"/>
        <end position="431"/>
    </location>
</feature>
<feature type="transmembrane region" description="Helical" evidence="7">
    <location>
        <begin position="224"/>
        <end position="248"/>
    </location>
</feature>
<evidence type="ECO:0000256" key="7">
    <source>
        <dbReference type="SAM" id="Phobius"/>
    </source>
</evidence>
<accession>A0ABD3LWR8</accession>
<dbReference type="Pfam" id="PF01554">
    <property type="entry name" value="MatE"/>
    <property type="match status" value="2"/>
</dbReference>
<comment type="similarity">
    <text evidence="2">Belongs to the multi antimicrobial extrusion (MATE) (TC 2.A.66.1) family.</text>
</comment>
<comment type="caution">
    <text evidence="8">The sequence shown here is derived from an EMBL/GenBank/DDBJ whole genome shotgun (WGS) entry which is preliminary data.</text>
</comment>